<feature type="region of interest" description="Disordered" evidence="4">
    <location>
        <begin position="1"/>
        <end position="29"/>
    </location>
</feature>
<evidence type="ECO:0000313" key="7">
    <source>
        <dbReference type="Proteomes" id="UP000310158"/>
    </source>
</evidence>
<feature type="coiled-coil region" evidence="3">
    <location>
        <begin position="42"/>
        <end position="69"/>
    </location>
</feature>
<name>A0A4S4LSC6_9AGAM</name>
<dbReference type="InterPro" id="IPR013890">
    <property type="entry name" value="Tscrpt_rep_Tup1_N"/>
</dbReference>
<reference evidence="6 7" key="1">
    <citation type="submission" date="2019-02" db="EMBL/GenBank/DDBJ databases">
        <title>Genome sequencing of the rare red list fungi Bondarzewia mesenterica.</title>
        <authorList>
            <person name="Buettner E."/>
            <person name="Kellner H."/>
        </authorList>
    </citation>
    <scope>NUCLEOTIDE SEQUENCE [LARGE SCALE GENOMIC DNA]</scope>
    <source>
        <strain evidence="6 7">DSM 108281</strain>
    </source>
</reference>
<feature type="non-terminal residue" evidence="6">
    <location>
        <position position="108"/>
    </location>
</feature>
<feature type="compositionally biased region" description="Low complexity" evidence="4">
    <location>
        <begin position="20"/>
        <end position="29"/>
    </location>
</feature>
<organism evidence="6 7">
    <name type="scientific">Bondarzewia mesenterica</name>
    <dbReference type="NCBI Taxonomy" id="1095465"/>
    <lineage>
        <taxon>Eukaryota</taxon>
        <taxon>Fungi</taxon>
        <taxon>Dikarya</taxon>
        <taxon>Basidiomycota</taxon>
        <taxon>Agaricomycotina</taxon>
        <taxon>Agaricomycetes</taxon>
        <taxon>Russulales</taxon>
        <taxon>Bondarzewiaceae</taxon>
        <taxon>Bondarzewia</taxon>
    </lineage>
</organism>
<protein>
    <recommendedName>
        <fullName evidence="5">Transcriptional repressor Tup1 N-terminal domain-containing protein</fullName>
    </recommendedName>
</protein>
<dbReference type="Pfam" id="PF08581">
    <property type="entry name" value="Tup_N"/>
    <property type="match status" value="1"/>
</dbReference>
<dbReference type="EMBL" id="SGPL01000216">
    <property type="protein sequence ID" value="THH15316.1"/>
    <property type="molecule type" value="Genomic_DNA"/>
</dbReference>
<gene>
    <name evidence="6" type="ORF">EW146_g5150</name>
</gene>
<feature type="domain" description="Transcriptional repressor Tup1 N-terminal" evidence="5">
    <location>
        <begin position="30"/>
        <end position="105"/>
    </location>
</feature>
<dbReference type="Proteomes" id="UP000310158">
    <property type="component" value="Unassembled WGS sequence"/>
</dbReference>
<sequence length="108" mass="12489">MSSSIYAHRSLQPTGPPSQGPSSQQQPQTRLNDCFDTIRQEFDVLSQDLNVLRSQRDDFENKVSSQVNELNIIRQSLYELESQHGKIRQQYEEEISRLRAELMARPPA</sequence>
<keyword evidence="7" id="KW-1185">Reference proteome</keyword>
<keyword evidence="2" id="KW-0804">Transcription</keyword>
<accession>A0A4S4LSC6</accession>
<keyword evidence="1" id="KW-0805">Transcription regulation</keyword>
<evidence type="ECO:0000256" key="1">
    <source>
        <dbReference type="ARBA" id="ARBA00023015"/>
    </source>
</evidence>
<evidence type="ECO:0000256" key="2">
    <source>
        <dbReference type="ARBA" id="ARBA00023163"/>
    </source>
</evidence>
<evidence type="ECO:0000313" key="6">
    <source>
        <dbReference type="EMBL" id="THH15316.1"/>
    </source>
</evidence>
<evidence type="ECO:0000256" key="3">
    <source>
        <dbReference type="SAM" id="Coils"/>
    </source>
</evidence>
<dbReference type="AlphaFoldDB" id="A0A4S4LSC6"/>
<evidence type="ECO:0000259" key="5">
    <source>
        <dbReference type="Pfam" id="PF08581"/>
    </source>
</evidence>
<dbReference type="OrthoDB" id="3253044at2759"/>
<proteinExistence type="predicted"/>
<comment type="caution">
    <text evidence="6">The sequence shown here is derived from an EMBL/GenBank/DDBJ whole genome shotgun (WGS) entry which is preliminary data.</text>
</comment>
<keyword evidence="3" id="KW-0175">Coiled coil</keyword>
<dbReference type="Gene3D" id="1.20.5.340">
    <property type="match status" value="1"/>
</dbReference>
<evidence type="ECO:0000256" key="4">
    <source>
        <dbReference type="SAM" id="MobiDB-lite"/>
    </source>
</evidence>